<comment type="caution">
    <text evidence="1">The sequence shown here is derived from an EMBL/GenBank/DDBJ whole genome shotgun (WGS) entry which is preliminary data.</text>
</comment>
<sequence>MEDELFERFKRNGWRTKSKSRVTFEIVPATWTAIECASRGYIGSPNYRP</sequence>
<dbReference type="AlphaFoldDB" id="A0A6N9V0N9"/>
<evidence type="ECO:0000313" key="1">
    <source>
        <dbReference type="EMBL" id="NEB22129.1"/>
    </source>
</evidence>
<name>A0A6N9V0N9_9ACTN</name>
<dbReference type="RefSeq" id="WP_164143453.1">
    <property type="nucleotide sequence ID" value="NZ_JAAGMB010000897.1"/>
</dbReference>
<evidence type="ECO:0000313" key="2">
    <source>
        <dbReference type="Proteomes" id="UP000469545"/>
    </source>
</evidence>
<organism evidence="1 2">
    <name type="scientific">Streptomyces coelicoflavus</name>
    <dbReference type="NCBI Taxonomy" id="285562"/>
    <lineage>
        <taxon>Bacteria</taxon>
        <taxon>Bacillati</taxon>
        <taxon>Actinomycetota</taxon>
        <taxon>Actinomycetes</taxon>
        <taxon>Kitasatosporales</taxon>
        <taxon>Streptomycetaceae</taxon>
        <taxon>Streptomyces</taxon>
    </lineage>
</organism>
<protein>
    <submittedName>
        <fullName evidence="1">Uncharacterized protein</fullName>
    </submittedName>
</protein>
<gene>
    <name evidence="1" type="ORF">G3I46_37485</name>
</gene>
<proteinExistence type="predicted"/>
<keyword evidence="2" id="KW-1185">Reference proteome</keyword>
<accession>A0A6N9V0N9</accession>
<dbReference type="EMBL" id="JAAGMB010000897">
    <property type="protein sequence ID" value="NEB22129.1"/>
    <property type="molecule type" value="Genomic_DNA"/>
</dbReference>
<dbReference type="Proteomes" id="UP000469545">
    <property type="component" value="Unassembled WGS sequence"/>
</dbReference>
<reference evidence="1 2" key="1">
    <citation type="submission" date="2020-01" db="EMBL/GenBank/DDBJ databases">
        <title>Insect and environment-associated Actinomycetes.</title>
        <authorList>
            <person name="Currrie C."/>
            <person name="Chevrette M."/>
            <person name="Carlson C."/>
            <person name="Stubbendieck R."/>
            <person name="Wendt-Pienkowski E."/>
        </authorList>
    </citation>
    <scope>NUCLEOTIDE SEQUENCE [LARGE SCALE GENOMIC DNA]</scope>
    <source>
        <strain evidence="1 2">SID14172</strain>
    </source>
</reference>